<name>A0A653C218_CALMS</name>
<protein>
    <recommendedName>
        <fullName evidence="2">C2H2-type domain-containing protein</fullName>
    </recommendedName>
</protein>
<dbReference type="OrthoDB" id="6077919at2759"/>
<dbReference type="EMBL" id="CAACVG010006811">
    <property type="protein sequence ID" value="VEN41910.1"/>
    <property type="molecule type" value="Genomic_DNA"/>
</dbReference>
<dbReference type="Gene3D" id="3.30.160.60">
    <property type="entry name" value="Classic Zinc Finger"/>
    <property type="match status" value="1"/>
</dbReference>
<evidence type="ECO:0000259" key="2">
    <source>
        <dbReference type="PROSITE" id="PS50157"/>
    </source>
</evidence>
<keyword evidence="1" id="KW-0862">Zinc</keyword>
<sequence>MQNHLETVHNLKGTLCPICSKAFSKSDAVIDHFKMSHLEVIAKLTCAICKLVYSKMEVLISHYQDKHKHEVKQDSAEGSSESSITPTYRIPKKNKESRTDKVCTICESKFDNDETLFQHYLTVHHPYIMQRALVPKSKLAKRIQLTFHKATKEVKV</sequence>
<accession>A0A653C218</accession>
<dbReference type="InterPro" id="IPR013087">
    <property type="entry name" value="Znf_C2H2_type"/>
</dbReference>
<feature type="domain" description="C2H2-type" evidence="2">
    <location>
        <begin position="14"/>
        <end position="37"/>
    </location>
</feature>
<dbReference type="PROSITE" id="PS00028">
    <property type="entry name" value="ZINC_FINGER_C2H2_1"/>
    <property type="match status" value="2"/>
</dbReference>
<evidence type="ECO:0000256" key="1">
    <source>
        <dbReference type="PROSITE-ProRule" id="PRU00042"/>
    </source>
</evidence>
<gene>
    <name evidence="3" type="ORF">CALMAC_LOCUS5570</name>
</gene>
<dbReference type="SMART" id="SM00355">
    <property type="entry name" value="ZnF_C2H2"/>
    <property type="match status" value="3"/>
</dbReference>
<keyword evidence="4" id="KW-1185">Reference proteome</keyword>
<reference evidence="3 4" key="1">
    <citation type="submission" date="2019-01" db="EMBL/GenBank/DDBJ databases">
        <authorList>
            <person name="Sayadi A."/>
        </authorList>
    </citation>
    <scope>NUCLEOTIDE SEQUENCE [LARGE SCALE GENOMIC DNA]</scope>
</reference>
<keyword evidence="1" id="KW-0479">Metal-binding</keyword>
<organism evidence="3 4">
    <name type="scientific">Callosobruchus maculatus</name>
    <name type="common">Southern cowpea weevil</name>
    <name type="synonym">Pulse bruchid</name>
    <dbReference type="NCBI Taxonomy" id="64391"/>
    <lineage>
        <taxon>Eukaryota</taxon>
        <taxon>Metazoa</taxon>
        <taxon>Ecdysozoa</taxon>
        <taxon>Arthropoda</taxon>
        <taxon>Hexapoda</taxon>
        <taxon>Insecta</taxon>
        <taxon>Pterygota</taxon>
        <taxon>Neoptera</taxon>
        <taxon>Endopterygota</taxon>
        <taxon>Coleoptera</taxon>
        <taxon>Polyphaga</taxon>
        <taxon>Cucujiformia</taxon>
        <taxon>Chrysomeloidea</taxon>
        <taxon>Chrysomelidae</taxon>
        <taxon>Bruchinae</taxon>
        <taxon>Bruchini</taxon>
        <taxon>Callosobruchus</taxon>
    </lineage>
</organism>
<dbReference type="Pfam" id="PF00096">
    <property type="entry name" value="zf-C2H2"/>
    <property type="match status" value="1"/>
</dbReference>
<evidence type="ECO:0000313" key="3">
    <source>
        <dbReference type="EMBL" id="VEN41910.1"/>
    </source>
</evidence>
<proteinExistence type="predicted"/>
<keyword evidence="1" id="KW-0863">Zinc-finger</keyword>
<dbReference type="AlphaFoldDB" id="A0A653C218"/>
<dbReference type="GO" id="GO:0008270">
    <property type="term" value="F:zinc ion binding"/>
    <property type="evidence" value="ECO:0007669"/>
    <property type="project" value="UniProtKB-KW"/>
</dbReference>
<dbReference type="Proteomes" id="UP000410492">
    <property type="component" value="Unassembled WGS sequence"/>
</dbReference>
<dbReference type="PROSITE" id="PS50157">
    <property type="entry name" value="ZINC_FINGER_C2H2_2"/>
    <property type="match status" value="1"/>
</dbReference>
<evidence type="ECO:0000313" key="4">
    <source>
        <dbReference type="Proteomes" id="UP000410492"/>
    </source>
</evidence>